<accession>A0A4C1X7C9</accession>
<organism evidence="1 2">
    <name type="scientific">Eumeta variegata</name>
    <name type="common">Bagworm moth</name>
    <name type="synonym">Eumeta japonica</name>
    <dbReference type="NCBI Taxonomy" id="151549"/>
    <lineage>
        <taxon>Eukaryota</taxon>
        <taxon>Metazoa</taxon>
        <taxon>Ecdysozoa</taxon>
        <taxon>Arthropoda</taxon>
        <taxon>Hexapoda</taxon>
        <taxon>Insecta</taxon>
        <taxon>Pterygota</taxon>
        <taxon>Neoptera</taxon>
        <taxon>Endopterygota</taxon>
        <taxon>Lepidoptera</taxon>
        <taxon>Glossata</taxon>
        <taxon>Ditrysia</taxon>
        <taxon>Tineoidea</taxon>
        <taxon>Psychidae</taxon>
        <taxon>Oiketicinae</taxon>
        <taxon>Eumeta</taxon>
    </lineage>
</organism>
<dbReference type="AlphaFoldDB" id="A0A4C1X7C9"/>
<name>A0A4C1X7C9_EUMVA</name>
<gene>
    <name evidence="1" type="ORF">EVAR_97323_1</name>
</gene>
<dbReference type="Proteomes" id="UP000299102">
    <property type="component" value="Unassembled WGS sequence"/>
</dbReference>
<reference evidence="1 2" key="1">
    <citation type="journal article" date="2019" name="Commun. Biol.">
        <title>The bagworm genome reveals a unique fibroin gene that provides high tensile strength.</title>
        <authorList>
            <person name="Kono N."/>
            <person name="Nakamura H."/>
            <person name="Ohtoshi R."/>
            <person name="Tomita M."/>
            <person name="Numata K."/>
            <person name="Arakawa K."/>
        </authorList>
    </citation>
    <scope>NUCLEOTIDE SEQUENCE [LARGE SCALE GENOMIC DNA]</scope>
</reference>
<comment type="caution">
    <text evidence="1">The sequence shown here is derived from an EMBL/GenBank/DDBJ whole genome shotgun (WGS) entry which is preliminary data.</text>
</comment>
<proteinExistence type="predicted"/>
<sequence>MHTKLCLDGGPMRGQVLRRSIRYDRKSVYRAHVVFIRKLCKVHGHAPSIVMYAAEMRIGATSWTESGRLIRSRSILCEPTGGLSIFRAFSPIFPARGRRRAVNRSRVFPRSRVFAR</sequence>
<evidence type="ECO:0000313" key="1">
    <source>
        <dbReference type="EMBL" id="GBP58950.1"/>
    </source>
</evidence>
<evidence type="ECO:0000313" key="2">
    <source>
        <dbReference type="Proteomes" id="UP000299102"/>
    </source>
</evidence>
<dbReference type="EMBL" id="BGZK01000749">
    <property type="protein sequence ID" value="GBP58950.1"/>
    <property type="molecule type" value="Genomic_DNA"/>
</dbReference>
<protein>
    <submittedName>
        <fullName evidence="1">Uncharacterized protein</fullName>
    </submittedName>
</protein>
<keyword evidence="2" id="KW-1185">Reference proteome</keyword>